<organism evidence="1 2">
    <name type="scientific">Prunus armeniaca</name>
    <name type="common">Apricot</name>
    <name type="synonym">Armeniaca vulgaris</name>
    <dbReference type="NCBI Taxonomy" id="36596"/>
    <lineage>
        <taxon>Eukaryota</taxon>
        <taxon>Viridiplantae</taxon>
        <taxon>Streptophyta</taxon>
        <taxon>Embryophyta</taxon>
        <taxon>Tracheophyta</taxon>
        <taxon>Spermatophyta</taxon>
        <taxon>Magnoliopsida</taxon>
        <taxon>eudicotyledons</taxon>
        <taxon>Gunneridae</taxon>
        <taxon>Pentapetalae</taxon>
        <taxon>rosids</taxon>
        <taxon>fabids</taxon>
        <taxon>Rosales</taxon>
        <taxon>Rosaceae</taxon>
        <taxon>Amygdaloideae</taxon>
        <taxon>Amygdaleae</taxon>
        <taxon>Prunus</taxon>
    </lineage>
</organism>
<gene>
    <name evidence="1" type="ORF">CURHAP_LOCUS50456</name>
</gene>
<accession>A0A6J5VQ97</accession>
<evidence type="ECO:0000313" key="2">
    <source>
        <dbReference type="Proteomes" id="UP000507222"/>
    </source>
</evidence>
<proteinExistence type="predicted"/>
<name>A0A6J5VQ97_PRUAR</name>
<dbReference type="Proteomes" id="UP000507222">
    <property type="component" value="Unassembled WGS sequence"/>
</dbReference>
<dbReference type="EMBL" id="CAEKDK010000008">
    <property type="protein sequence ID" value="CAB4290443.1"/>
    <property type="molecule type" value="Genomic_DNA"/>
</dbReference>
<protein>
    <submittedName>
        <fullName evidence="1">Uncharacterized protein</fullName>
    </submittedName>
</protein>
<reference evidence="1 2" key="1">
    <citation type="submission" date="2020-05" db="EMBL/GenBank/DDBJ databases">
        <authorList>
            <person name="Campoy J."/>
            <person name="Schneeberger K."/>
            <person name="Spophaly S."/>
        </authorList>
    </citation>
    <scope>NUCLEOTIDE SEQUENCE [LARGE SCALE GENOMIC DNA]</scope>
    <source>
        <strain evidence="1">PruArmRojPasFocal</strain>
    </source>
</reference>
<evidence type="ECO:0000313" key="1">
    <source>
        <dbReference type="EMBL" id="CAB4290443.1"/>
    </source>
</evidence>
<sequence>MSLLFHFVEALKKNVYNAYEGSAVLLSATRSSSLLFRANKKELRNLVASALNEKSRSQVTENLHNIRGRFLADILRVLRHMALDLCKTPLPFLWRKTGPSAEESWLSELQTLRAKHAGKSYCGALTTTGSKGMPWFDT</sequence>
<dbReference type="AlphaFoldDB" id="A0A6J5VQ97"/>